<dbReference type="Proteomes" id="UP000276215">
    <property type="component" value="Unassembled WGS sequence"/>
</dbReference>
<evidence type="ECO:0000256" key="1">
    <source>
        <dbReference type="SAM" id="Phobius"/>
    </source>
</evidence>
<dbReference type="OrthoDB" id="10628339at2759"/>
<keyword evidence="1" id="KW-0812">Transmembrane</keyword>
<keyword evidence="1" id="KW-0472">Membrane</keyword>
<proteinExistence type="predicted"/>
<accession>A0A3N4JPT9</accession>
<evidence type="ECO:0000313" key="2">
    <source>
        <dbReference type="EMBL" id="RPB00316.1"/>
    </source>
</evidence>
<dbReference type="EMBL" id="ML120381">
    <property type="protein sequence ID" value="RPB00316.1"/>
    <property type="molecule type" value="Genomic_DNA"/>
</dbReference>
<keyword evidence="1" id="KW-1133">Transmembrane helix</keyword>
<feature type="transmembrane region" description="Helical" evidence="1">
    <location>
        <begin position="12"/>
        <end position="37"/>
    </location>
</feature>
<name>A0A3N4JPT9_9PEZI</name>
<sequence>MITTIKKHKENSVYLLSHTHLLIFLQLTIFHIIYLFISSNFNPFFATPYADLSYLAAPAVLRNDCRPSVSRTGVDRILPPRPVQGSWQSPRRALRGPQTVENTGRICNVHFKLLFSFP</sequence>
<evidence type="ECO:0000313" key="3">
    <source>
        <dbReference type="Proteomes" id="UP000276215"/>
    </source>
</evidence>
<dbReference type="AlphaFoldDB" id="A0A3N4JPT9"/>
<reference evidence="2 3" key="1">
    <citation type="journal article" date="2018" name="Nat. Ecol. Evol.">
        <title>Pezizomycetes genomes reveal the molecular basis of ectomycorrhizal truffle lifestyle.</title>
        <authorList>
            <person name="Murat C."/>
            <person name="Payen T."/>
            <person name="Noel B."/>
            <person name="Kuo A."/>
            <person name="Morin E."/>
            <person name="Chen J."/>
            <person name="Kohler A."/>
            <person name="Krizsan K."/>
            <person name="Balestrini R."/>
            <person name="Da Silva C."/>
            <person name="Montanini B."/>
            <person name="Hainaut M."/>
            <person name="Levati E."/>
            <person name="Barry K.W."/>
            <person name="Belfiori B."/>
            <person name="Cichocki N."/>
            <person name="Clum A."/>
            <person name="Dockter R.B."/>
            <person name="Fauchery L."/>
            <person name="Guy J."/>
            <person name="Iotti M."/>
            <person name="Le Tacon F."/>
            <person name="Lindquist E.A."/>
            <person name="Lipzen A."/>
            <person name="Malagnac F."/>
            <person name="Mello A."/>
            <person name="Molinier V."/>
            <person name="Miyauchi S."/>
            <person name="Poulain J."/>
            <person name="Riccioni C."/>
            <person name="Rubini A."/>
            <person name="Sitrit Y."/>
            <person name="Splivallo R."/>
            <person name="Traeger S."/>
            <person name="Wang M."/>
            <person name="Zifcakova L."/>
            <person name="Wipf D."/>
            <person name="Zambonelli A."/>
            <person name="Paolocci F."/>
            <person name="Nowrousian M."/>
            <person name="Ottonello S."/>
            <person name="Baldrian P."/>
            <person name="Spatafora J.W."/>
            <person name="Henrissat B."/>
            <person name="Nagy L.G."/>
            <person name="Aury J.M."/>
            <person name="Wincker P."/>
            <person name="Grigoriev I.V."/>
            <person name="Bonfante P."/>
            <person name="Martin F.M."/>
        </authorList>
    </citation>
    <scope>NUCLEOTIDE SEQUENCE [LARGE SCALE GENOMIC DNA]</scope>
    <source>
        <strain evidence="2 3">120613-1</strain>
    </source>
</reference>
<gene>
    <name evidence="2" type="ORF">L873DRAFT_824508</name>
</gene>
<keyword evidence="3" id="KW-1185">Reference proteome</keyword>
<protein>
    <submittedName>
        <fullName evidence="2">Uncharacterized protein</fullName>
    </submittedName>
</protein>
<organism evidence="2 3">
    <name type="scientific">Choiromyces venosus 120613-1</name>
    <dbReference type="NCBI Taxonomy" id="1336337"/>
    <lineage>
        <taxon>Eukaryota</taxon>
        <taxon>Fungi</taxon>
        <taxon>Dikarya</taxon>
        <taxon>Ascomycota</taxon>
        <taxon>Pezizomycotina</taxon>
        <taxon>Pezizomycetes</taxon>
        <taxon>Pezizales</taxon>
        <taxon>Tuberaceae</taxon>
        <taxon>Choiromyces</taxon>
    </lineage>
</organism>